<reference evidence="7 8" key="1">
    <citation type="submission" date="2018-06" db="EMBL/GenBank/DDBJ databases">
        <authorList>
            <consortium name="Pathogen Informatics"/>
            <person name="Doyle S."/>
        </authorList>
    </citation>
    <scope>NUCLEOTIDE SEQUENCE [LARGE SCALE GENOMIC DNA]</scope>
    <source>
        <strain evidence="7 8">NCTC12413</strain>
    </source>
</reference>
<name>A0A380BVE3_9STAP</name>
<dbReference type="Proteomes" id="UP000321598">
    <property type="component" value="Unassembled WGS sequence"/>
</dbReference>
<dbReference type="InterPro" id="IPR003115">
    <property type="entry name" value="ParB_N"/>
</dbReference>
<evidence type="ECO:0000313" key="9">
    <source>
        <dbReference type="Proteomes" id="UP000321598"/>
    </source>
</evidence>
<dbReference type="NCBIfam" id="NF033589">
    <property type="entry name" value="staphy_B_SbnI"/>
    <property type="match status" value="1"/>
</dbReference>
<dbReference type="STRING" id="1212545.SARL_10121"/>
<evidence type="ECO:0000313" key="8">
    <source>
        <dbReference type="Proteomes" id="UP000254956"/>
    </source>
</evidence>
<keyword evidence="2" id="KW-0547">Nucleotide-binding</keyword>
<accession>A0A380BVE3</accession>
<dbReference type="InterPro" id="IPR016999">
    <property type="entry name" value="SbnI-like"/>
</dbReference>
<protein>
    <submittedName>
        <fullName evidence="6">Siderophore biosynthesis protein SbnI</fullName>
    </submittedName>
    <submittedName>
        <fullName evidence="7">Siderophore staphylobactin biosynthesis protein SbnI</fullName>
    </submittedName>
</protein>
<dbReference type="EMBL" id="BKAV01000033">
    <property type="protein sequence ID" value="GEQ01320.1"/>
    <property type="molecule type" value="Genomic_DNA"/>
</dbReference>
<evidence type="ECO:0000259" key="5">
    <source>
        <dbReference type="SMART" id="SM00470"/>
    </source>
</evidence>
<evidence type="ECO:0000256" key="1">
    <source>
        <dbReference type="ARBA" id="ARBA00022679"/>
    </source>
</evidence>
<keyword evidence="4" id="KW-0067">ATP-binding</keyword>
<sequence length="254" mass="29212">MQEVYQQLQLVPVERIDLHEDFEPSRLTKTQAQIAADQFIRHPILVVQLQSGRYMVIDGVHRFTSLKALGCNVIPVQVIDESKYAITTWHHCVSAGKWWQNLQQDPTLPWTTEARQETPFITVCQRHHEQYLYADDLGQAKLAAWSKVVASYSKSYTVERIAQGEINELSDEEVLLKYQPLNITEIEAVVARGETVPAGVTRFNISGRCLNLQVPLHILTEATVHVRMMKWHNFLADKINSIRCYAEKVYLVEQ</sequence>
<dbReference type="Pfam" id="PF02195">
    <property type="entry name" value="ParB_N"/>
    <property type="match status" value="1"/>
</dbReference>
<dbReference type="CDD" id="cd16388">
    <property type="entry name" value="SbnI_like_N"/>
    <property type="match status" value="1"/>
</dbReference>
<dbReference type="PIRSF" id="PIRSF032543">
    <property type="entry name" value="UCP032543_ParB-like"/>
    <property type="match status" value="1"/>
</dbReference>
<keyword evidence="1" id="KW-0808">Transferase</keyword>
<keyword evidence="3" id="KW-0418">Kinase</keyword>
<dbReference type="EMBL" id="UGZE01000001">
    <property type="protein sequence ID" value="SUJ07786.1"/>
    <property type="molecule type" value="Genomic_DNA"/>
</dbReference>
<dbReference type="AlphaFoldDB" id="A0A380BVE3"/>
<organism evidence="7 8">
    <name type="scientific">Staphylococcus arlettae</name>
    <dbReference type="NCBI Taxonomy" id="29378"/>
    <lineage>
        <taxon>Bacteria</taxon>
        <taxon>Bacillati</taxon>
        <taxon>Bacillota</taxon>
        <taxon>Bacilli</taxon>
        <taxon>Bacillales</taxon>
        <taxon>Staphylococcaceae</taxon>
        <taxon>Staphylococcus</taxon>
    </lineage>
</organism>
<keyword evidence="9" id="KW-1185">Reference proteome</keyword>
<dbReference type="GO" id="GO:0005524">
    <property type="term" value="F:ATP binding"/>
    <property type="evidence" value="ECO:0007669"/>
    <property type="project" value="UniProtKB-KW"/>
</dbReference>
<dbReference type="Gene3D" id="3.30.1760.10">
    <property type="entry name" value="Conserved hypothetical protein from pyrococcus furiosus pfu- 392566-001, domain 2"/>
    <property type="match status" value="1"/>
</dbReference>
<dbReference type="RefSeq" id="WP_002510733.1">
    <property type="nucleotide sequence ID" value="NZ_BKAV01000033.1"/>
</dbReference>
<dbReference type="InterPro" id="IPR023098">
    <property type="entry name" value="SerK/SbnI_C"/>
</dbReference>
<dbReference type="OrthoDB" id="2380647at2"/>
<evidence type="ECO:0000256" key="2">
    <source>
        <dbReference type="ARBA" id="ARBA00022741"/>
    </source>
</evidence>
<dbReference type="SUPFAM" id="SSF110849">
    <property type="entry name" value="ParB/Sulfiredoxin"/>
    <property type="match status" value="1"/>
</dbReference>
<evidence type="ECO:0000256" key="4">
    <source>
        <dbReference type="ARBA" id="ARBA00022840"/>
    </source>
</evidence>
<proteinExistence type="predicted"/>
<reference evidence="6 9" key="2">
    <citation type="submission" date="2019-07" db="EMBL/GenBank/DDBJ databases">
        <title>Whole genome shotgun sequence of Staphylococcus arlettae NBRC 109765.</title>
        <authorList>
            <person name="Hosoyama A."/>
            <person name="Uohara A."/>
            <person name="Ohji S."/>
            <person name="Ichikawa N."/>
        </authorList>
    </citation>
    <scope>NUCLEOTIDE SEQUENCE [LARGE SCALE GENOMIC DNA]</scope>
    <source>
        <strain evidence="6 9">NBRC 109765</strain>
    </source>
</reference>
<dbReference type="GO" id="GO:0016301">
    <property type="term" value="F:kinase activity"/>
    <property type="evidence" value="ECO:0007669"/>
    <property type="project" value="UniProtKB-KW"/>
</dbReference>
<dbReference type="InterPro" id="IPR036086">
    <property type="entry name" value="ParB/Sulfiredoxin_sf"/>
</dbReference>
<dbReference type="InterPro" id="IPR037953">
    <property type="entry name" value="SbnI-like_N"/>
</dbReference>
<gene>
    <name evidence="7" type="primary">sbnI</name>
    <name evidence="7" type="ORF">NCTC12413_00191</name>
    <name evidence="6" type="ORF">SAR03_23570</name>
</gene>
<evidence type="ECO:0000313" key="7">
    <source>
        <dbReference type="EMBL" id="SUJ07786.1"/>
    </source>
</evidence>
<evidence type="ECO:0000256" key="3">
    <source>
        <dbReference type="ARBA" id="ARBA00022777"/>
    </source>
</evidence>
<evidence type="ECO:0000313" key="6">
    <source>
        <dbReference type="EMBL" id="GEQ01320.1"/>
    </source>
</evidence>
<dbReference type="SMART" id="SM00470">
    <property type="entry name" value="ParB"/>
    <property type="match status" value="1"/>
</dbReference>
<dbReference type="Gene3D" id="3.90.1530.10">
    <property type="entry name" value="Conserved hypothetical protein from pyrococcus furiosus pfu- 392566-001, ParB domain"/>
    <property type="match status" value="1"/>
</dbReference>
<feature type="domain" description="ParB-like N-terminal" evidence="5">
    <location>
        <begin position="9"/>
        <end position="86"/>
    </location>
</feature>
<dbReference type="Proteomes" id="UP000254956">
    <property type="component" value="Unassembled WGS sequence"/>
</dbReference>